<evidence type="ECO:0000256" key="4">
    <source>
        <dbReference type="ARBA" id="ARBA00021581"/>
    </source>
</evidence>
<feature type="transmembrane region" description="Helical" evidence="14">
    <location>
        <begin position="147"/>
        <end position="165"/>
    </location>
</feature>
<comment type="subcellular location">
    <subcellularLocation>
        <location evidence="1 14">Cell membrane</location>
        <topology evidence="1 14">Multi-pass membrane protein</topology>
    </subcellularLocation>
</comment>
<keyword evidence="8 14" id="KW-1133">Transmembrane helix</keyword>
<feature type="transmembrane region" description="Helical" evidence="14">
    <location>
        <begin position="113"/>
        <end position="135"/>
    </location>
</feature>
<dbReference type="HAMAP" id="MF_01006">
    <property type="entry name" value="Undec_diphosphatase"/>
    <property type="match status" value="1"/>
</dbReference>
<dbReference type="GO" id="GO:0071555">
    <property type="term" value="P:cell wall organization"/>
    <property type="evidence" value="ECO:0007669"/>
    <property type="project" value="UniProtKB-KW"/>
</dbReference>
<proteinExistence type="inferred from homology"/>
<sequence length="270" mass="30122">MELLKAIVLGLVQGLTEFLPVSSSGHLVIFSEILNFHETGIAFEVFVHFGTLLATLAAFRYELTRMLAAPYAVWVKKSTDAELKEYLRWDIYVIVASIPAAFIGLLFKDQIEAVFDSLLFVFIMLIFTGTIMVVTPYLKDRGTALNGWRSFVIGIAQAFAILPGVSRSGSTIFTGLLMGIDRDKVARFSFIMSLPAVFGAALLKLRDIMGTELSDAQVLNYIIGTLVAFISGYYAIKWLLDIVKKGKLQWFGYYCYALAALGLSYLFIWR</sequence>
<comment type="function">
    <text evidence="14">Catalyzes the dephosphorylation of undecaprenyl diphosphate (UPP). Confers resistance to bacitracin.</text>
</comment>
<dbReference type="AlphaFoldDB" id="A0A7V5VER4"/>
<keyword evidence="14" id="KW-0573">Peptidoglycan synthesis</keyword>
<evidence type="ECO:0000256" key="3">
    <source>
        <dbReference type="ARBA" id="ARBA00012374"/>
    </source>
</evidence>
<keyword evidence="7 14" id="KW-0378">Hydrolase</keyword>
<keyword evidence="9 14" id="KW-0472">Membrane</keyword>
<gene>
    <name evidence="14 15" type="primary">uppP</name>
    <name evidence="15" type="ORF">ENJ15_01730</name>
</gene>
<protein>
    <recommendedName>
        <fullName evidence="4 14">Undecaprenyl-diphosphatase</fullName>
        <ecNumber evidence="3 14">3.6.1.27</ecNumber>
    </recommendedName>
    <alternativeName>
        <fullName evidence="12 14">Bacitracin resistance protein</fullName>
    </alternativeName>
    <alternativeName>
        <fullName evidence="11 14">Undecaprenyl pyrophosphate phosphatase</fullName>
    </alternativeName>
</protein>
<dbReference type="PANTHER" id="PTHR30622:SF2">
    <property type="entry name" value="UNDECAPRENYL-DIPHOSPHATASE"/>
    <property type="match status" value="1"/>
</dbReference>
<dbReference type="GO" id="GO:0008360">
    <property type="term" value="P:regulation of cell shape"/>
    <property type="evidence" value="ECO:0007669"/>
    <property type="project" value="UniProtKB-KW"/>
</dbReference>
<evidence type="ECO:0000256" key="1">
    <source>
        <dbReference type="ARBA" id="ARBA00004651"/>
    </source>
</evidence>
<dbReference type="InterPro" id="IPR003824">
    <property type="entry name" value="UppP"/>
</dbReference>
<keyword evidence="14" id="KW-0961">Cell wall biogenesis/degradation</keyword>
<feature type="transmembrane region" description="Helical" evidence="14">
    <location>
        <begin position="185"/>
        <end position="206"/>
    </location>
</feature>
<evidence type="ECO:0000313" key="15">
    <source>
        <dbReference type="EMBL" id="HHM01704.1"/>
    </source>
</evidence>
<feature type="transmembrane region" description="Helical" evidence="14">
    <location>
        <begin position="41"/>
        <end position="59"/>
    </location>
</feature>
<keyword evidence="5 14" id="KW-1003">Cell membrane</keyword>
<evidence type="ECO:0000256" key="8">
    <source>
        <dbReference type="ARBA" id="ARBA00022989"/>
    </source>
</evidence>
<evidence type="ECO:0000256" key="13">
    <source>
        <dbReference type="ARBA" id="ARBA00047594"/>
    </source>
</evidence>
<dbReference type="Proteomes" id="UP000885771">
    <property type="component" value="Unassembled WGS sequence"/>
</dbReference>
<dbReference type="GO" id="GO:0046677">
    <property type="term" value="P:response to antibiotic"/>
    <property type="evidence" value="ECO:0007669"/>
    <property type="project" value="UniProtKB-UniRule"/>
</dbReference>
<dbReference type="EMBL" id="DRLI01000066">
    <property type="protein sequence ID" value="HHM01704.1"/>
    <property type="molecule type" value="Genomic_DNA"/>
</dbReference>
<feature type="transmembrane region" description="Helical" evidence="14">
    <location>
        <begin position="248"/>
        <end position="268"/>
    </location>
</feature>
<evidence type="ECO:0000256" key="6">
    <source>
        <dbReference type="ARBA" id="ARBA00022692"/>
    </source>
</evidence>
<evidence type="ECO:0000256" key="14">
    <source>
        <dbReference type="HAMAP-Rule" id="MF_01006"/>
    </source>
</evidence>
<evidence type="ECO:0000256" key="12">
    <source>
        <dbReference type="ARBA" id="ARBA00032932"/>
    </source>
</evidence>
<comment type="miscellaneous">
    <text evidence="14">Bacitracin is thought to be involved in the inhibition of peptidoglycan synthesis by sequestering undecaprenyl diphosphate, thereby reducing the pool of lipid carrier available.</text>
</comment>
<dbReference type="NCBIfam" id="TIGR00753">
    <property type="entry name" value="undec_PP_bacA"/>
    <property type="match status" value="1"/>
</dbReference>
<dbReference type="GO" id="GO:0005886">
    <property type="term" value="C:plasma membrane"/>
    <property type="evidence" value="ECO:0007669"/>
    <property type="project" value="UniProtKB-SubCell"/>
</dbReference>
<evidence type="ECO:0000256" key="5">
    <source>
        <dbReference type="ARBA" id="ARBA00022475"/>
    </source>
</evidence>
<comment type="catalytic activity">
    <reaction evidence="13 14">
        <text>di-trans,octa-cis-undecaprenyl diphosphate + H2O = di-trans,octa-cis-undecaprenyl phosphate + phosphate + H(+)</text>
        <dbReference type="Rhea" id="RHEA:28094"/>
        <dbReference type="ChEBI" id="CHEBI:15377"/>
        <dbReference type="ChEBI" id="CHEBI:15378"/>
        <dbReference type="ChEBI" id="CHEBI:43474"/>
        <dbReference type="ChEBI" id="CHEBI:58405"/>
        <dbReference type="ChEBI" id="CHEBI:60392"/>
        <dbReference type="EC" id="3.6.1.27"/>
    </reaction>
</comment>
<evidence type="ECO:0000256" key="9">
    <source>
        <dbReference type="ARBA" id="ARBA00023136"/>
    </source>
</evidence>
<keyword evidence="14" id="KW-0133">Cell shape</keyword>
<feature type="transmembrane region" description="Helical" evidence="14">
    <location>
        <begin position="218"/>
        <end position="236"/>
    </location>
</feature>
<evidence type="ECO:0000256" key="7">
    <source>
        <dbReference type="ARBA" id="ARBA00022801"/>
    </source>
</evidence>
<evidence type="ECO:0000256" key="2">
    <source>
        <dbReference type="ARBA" id="ARBA00010621"/>
    </source>
</evidence>
<name>A0A7V5VER4_CALAY</name>
<dbReference type="GO" id="GO:0009252">
    <property type="term" value="P:peptidoglycan biosynthetic process"/>
    <property type="evidence" value="ECO:0007669"/>
    <property type="project" value="UniProtKB-KW"/>
</dbReference>
<keyword evidence="6 14" id="KW-0812">Transmembrane</keyword>
<evidence type="ECO:0000256" key="11">
    <source>
        <dbReference type="ARBA" id="ARBA00032707"/>
    </source>
</evidence>
<dbReference type="GO" id="GO:0050380">
    <property type="term" value="F:undecaprenyl-diphosphatase activity"/>
    <property type="evidence" value="ECO:0007669"/>
    <property type="project" value="UniProtKB-UniRule"/>
</dbReference>
<comment type="caution">
    <text evidence="15">The sequence shown here is derived from an EMBL/GenBank/DDBJ whole genome shotgun (WGS) entry which is preliminary data.</text>
</comment>
<dbReference type="Pfam" id="PF02673">
    <property type="entry name" value="BacA"/>
    <property type="match status" value="1"/>
</dbReference>
<comment type="similarity">
    <text evidence="2 14">Belongs to the UppP family.</text>
</comment>
<organism evidence="15">
    <name type="scientific">Caldithrix abyssi</name>
    <dbReference type="NCBI Taxonomy" id="187145"/>
    <lineage>
        <taxon>Bacteria</taxon>
        <taxon>Pseudomonadati</taxon>
        <taxon>Calditrichota</taxon>
        <taxon>Calditrichia</taxon>
        <taxon>Calditrichales</taxon>
        <taxon>Calditrichaceae</taxon>
        <taxon>Caldithrix</taxon>
    </lineage>
</organism>
<dbReference type="EC" id="3.6.1.27" evidence="3 14"/>
<feature type="transmembrane region" description="Helical" evidence="14">
    <location>
        <begin position="86"/>
        <end position="107"/>
    </location>
</feature>
<accession>A0A7V5VER4</accession>
<dbReference type="PANTHER" id="PTHR30622">
    <property type="entry name" value="UNDECAPRENYL-DIPHOSPHATASE"/>
    <property type="match status" value="1"/>
</dbReference>
<keyword evidence="10 14" id="KW-0046">Antibiotic resistance</keyword>
<reference evidence="15" key="1">
    <citation type="journal article" date="2020" name="mSystems">
        <title>Genome- and Community-Level Interaction Insights into Carbon Utilization and Element Cycling Functions of Hydrothermarchaeota in Hydrothermal Sediment.</title>
        <authorList>
            <person name="Zhou Z."/>
            <person name="Liu Y."/>
            <person name="Xu W."/>
            <person name="Pan J."/>
            <person name="Luo Z.H."/>
            <person name="Li M."/>
        </authorList>
    </citation>
    <scope>NUCLEOTIDE SEQUENCE [LARGE SCALE GENOMIC DNA]</scope>
    <source>
        <strain evidence="15">HyVt-460</strain>
    </source>
</reference>
<evidence type="ECO:0000256" key="10">
    <source>
        <dbReference type="ARBA" id="ARBA00023251"/>
    </source>
</evidence>